<name>A0A2G5DJ00_AQUCA</name>
<evidence type="ECO:0000313" key="6">
    <source>
        <dbReference type="Proteomes" id="UP000230069"/>
    </source>
</evidence>
<evidence type="ECO:0000256" key="4">
    <source>
        <dbReference type="RuleBase" id="RU362057"/>
    </source>
</evidence>
<evidence type="ECO:0000256" key="1">
    <source>
        <dbReference type="ARBA" id="ARBA00009995"/>
    </source>
</evidence>
<keyword evidence="6" id="KW-1185">Reference proteome</keyword>
<proteinExistence type="inferred from homology"/>
<evidence type="ECO:0000256" key="2">
    <source>
        <dbReference type="ARBA" id="ARBA00022679"/>
    </source>
</evidence>
<organism evidence="5 6">
    <name type="scientific">Aquilegia coerulea</name>
    <name type="common">Rocky mountain columbine</name>
    <dbReference type="NCBI Taxonomy" id="218851"/>
    <lineage>
        <taxon>Eukaryota</taxon>
        <taxon>Viridiplantae</taxon>
        <taxon>Streptophyta</taxon>
        <taxon>Embryophyta</taxon>
        <taxon>Tracheophyta</taxon>
        <taxon>Spermatophyta</taxon>
        <taxon>Magnoliopsida</taxon>
        <taxon>Ranunculales</taxon>
        <taxon>Ranunculaceae</taxon>
        <taxon>Thalictroideae</taxon>
        <taxon>Aquilegia</taxon>
    </lineage>
</organism>
<dbReference type="STRING" id="218851.A0A2G5DJ00"/>
<dbReference type="InParanoid" id="A0A2G5DJ00"/>
<dbReference type="PANTHER" id="PTHR48049">
    <property type="entry name" value="GLYCOSYLTRANSFERASE"/>
    <property type="match status" value="1"/>
</dbReference>
<dbReference type="FunCoup" id="A0A2G5DJ00">
    <property type="interactions" value="164"/>
</dbReference>
<dbReference type="Gene3D" id="3.40.50.2000">
    <property type="entry name" value="Glycogen Phosphorylase B"/>
    <property type="match status" value="2"/>
</dbReference>
<gene>
    <name evidence="5" type="ORF">AQUCO_01900119v1</name>
</gene>
<dbReference type="EMBL" id="KZ305036">
    <property type="protein sequence ID" value="PIA43499.1"/>
    <property type="molecule type" value="Genomic_DNA"/>
</dbReference>
<sequence length="443" mass="50291">MFPWFAMGHITPYLNLSNKLAESGHRVSFLMPSKSQHKFDHLNCNPHLIQFIPVTLSQVGLPPDSDLTSDIGLPKAALLGEAFDLTKDQVRHALQKLKPEFIFYDFAYWVPKLAQSLGVKSIYFSTSSALSCALVHVLSRKFEKGGDQLSDELDLIRPLPSIKRHPFETKHDNMFFSREFGDGTSYFDKLAISMRETDAICFRGCSKIEGNYIKKLYNKDVYFVGPLFPKPSYTTTLEERWEKWLSGFKKDSVVYCAFGSECVLEKAQFQELVLGLELTGLPFLVRSKPPLGVETLEEALPEGFMERVKGKGIVHEGWVQQELILTHPSVGCFVSHCGCGSMWESLVSTSQLVLMPHFGDQFVNTKFMTKELKVAVDVERRGEDGWFTRENVSKAVKLVMDEGSEVGREIRANHHKWKDILLTEGLESSYIDNFILKLQDVLK</sequence>
<evidence type="ECO:0000313" key="5">
    <source>
        <dbReference type="EMBL" id="PIA43499.1"/>
    </source>
</evidence>
<dbReference type="Proteomes" id="UP000230069">
    <property type="component" value="Unassembled WGS sequence"/>
</dbReference>
<dbReference type="Pfam" id="PF00201">
    <property type="entry name" value="UDPGT"/>
    <property type="match status" value="1"/>
</dbReference>
<dbReference type="AlphaFoldDB" id="A0A2G5DJ00"/>
<keyword evidence="3" id="KW-0328">Glycosyltransferase</keyword>
<evidence type="ECO:0000256" key="3">
    <source>
        <dbReference type="RuleBase" id="RU003718"/>
    </source>
</evidence>
<protein>
    <recommendedName>
        <fullName evidence="4">Glycosyltransferase</fullName>
        <ecNumber evidence="4">2.4.1.-</ecNumber>
    </recommendedName>
</protein>
<accession>A0A2G5DJ00</accession>
<keyword evidence="2 3" id="KW-0808">Transferase</keyword>
<reference evidence="5 6" key="1">
    <citation type="submission" date="2017-09" db="EMBL/GenBank/DDBJ databases">
        <title>WGS assembly of Aquilegia coerulea Goldsmith.</title>
        <authorList>
            <person name="Hodges S."/>
            <person name="Kramer E."/>
            <person name="Nordborg M."/>
            <person name="Tomkins J."/>
            <person name="Borevitz J."/>
            <person name="Derieg N."/>
            <person name="Yan J."/>
            <person name="Mihaltcheva S."/>
            <person name="Hayes R.D."/>
            <person name="Rokhsar D."/>
        </authorList>
    </citation>
    <scope>NUCLEOTIDE SEQUENCE [LARGE SCALE GENOMIC DNA]</scope>
    <source>
        <strain evidence="6">cv. Goldsmith</strain>
    </source>
</reference>
<dbReference type="CDD" id="cd03784">
    <property type="entry name" value="GT1_Gtf-like"/>
    <property type="match status" value="1"/>
</dbReference>
<dbReference type="PANTHER" id="PTHR48049:SF91">
    <property type="entry name" value="UDP-GLYCOSYLTRANSFERASE 79B7-RELATED"/>
    <property type="match status" value="1"/>
</dbReference>
<comment type="similarity">
    <text evidence="1 3">Belongs to the UDP-glycosyltransferase family.</text>
</comment>
<dbReference type="SUPFAM" id="SSF53756">
    <property type="entry name" value="UDP-Glycosyltransferase/glycogen phosphorylase"/>
    <property type="match status" value="1"/>
</dbReference>
<dbReference type="FunFam" id="3.40.50.2000:FF:000037">
    <property type="entry name" value="Glycosyltransferase"/>
    <property type="match status" value="1"/>
</dbReference>
<dbReference type="OrthoDB" id="5835829at2759"/>
<dbReference type="InterPro" id="IPR002213">
    <property type="entry name" value="UDP_glucos_trans"/>
</dbReference>
<dbReference type="EC" id="2.4.1.-" evidence="4"/>
<dbReference type="PROSITE" id="PS00375">
    <property type="entry name" value="UDPGT"/>
    <property type="match status" value="1"/>
</dbReference>
<dbReference type="InterPro" id="IPR050481">
    <property type="entry name" value="UDP-glycosyltransf_plant"/>
</dbReference>
<dbReference type="InterPro" id="IPR035595">
    <property type="entry name" value="UDP_glycos_trans_CS"/>
</dbReference>
<dbReference type="GO" id="GO:0035251">
    <property type="term" value="F:UDP-glucosyltransferase activity"/>
    <property type="evidence" value="ECO:0007669"/>
    <property type="project" value="InterPro"/>
</dbReference>